<evidence type="ECO:0000313" key="2">
    <source>
        <dbReference type="Proteomes" id="UP000006253"/>
    </source>
</evidence>
<dbReference type="PANTHER" id="PTHR36922:SF1">
    <property type="entry name" value="DUF1993 DOMAIN-CONTAINING PROTEIN"/>
    <property type="match status" value="1"/>
</dbReference>
<organism evidence="1 2">
    <name type="scientific">Leptospira kirschneri str. H1</name>
    <dbReference type="NCBI Taxonomy" id="1049966"/>
    <lineage>
        <taxon>Bacteria</taxon>
        <taxon>Pseudomonadati</taxon>
        <taxon>Spirochaetota</taxon>
        <taxon>Spirochaetia</taxon>
        <taxon>Leptospirales</taxon>
        <taxon>Leptospiraceae</taxon>
        <taxon>Leptospira</taxon>
    </lineage>
</organism>
<dbReference type="InterPro" id="IPR018531">
    <property type="entry name" value="DUF1993"/>
</dbReference>
<name>A0A0E2B0L3_9LEPT</name>
<protein>
    <submittedName>
        <fullName evidence="1">PF09351 domain protein</fullName>
    </submittedName>
</protein>
<dbReference type="Pfam" id="PF09351">
    <property type="entry name" value="DUF1993"/>
    <property type="match status" value="1"/>
</dbReference>
<reference evidence="1 2" key="1">
    <citation type="submission" date="2012-10" db="EMBL/GenBank/DDBJ databases">
        <authorList>
            <person name="Harkins D.M."/>
            <person name="Durkin A.S."/>
            <person name="Brinkac L.M."/>
            <person name="Selengut J.D."/>
            <person name="Sanka R."/>
            <person name="DePew J."/>
            <person name="Purushe J."/>
            <person name="Peacock S.J."/>
            <person name="Thaipadungpanit J."/>
            <person name="Wuthiekanun V.W."/>
            <person name="Day N.P."/>
            <person name="Vinetz J.M."/>
            <person name="Sutton G.G."/>
            <person name="Nelson W.C."/>
            <person name="Fouts D.E."/>
        </authorList>
    </citation>
    <scope>NUCLEOTIDE SEQUENCE [LARGE SCALE GENOMIC DNA]</scope>
    <source>
        <strain evidence="1 2">H1</strain>
    </source>
</reference>
<proteinExistence type="predicted"/>
<evidence type="ECO:0000313" key="1">
    <source>
        <dbReference type="EMBL" id="EKO14763.1"/>
    </source>
</evidence>
<dbReference type="SUPFAM" id="SSF109854">
    <property type="entry name" value="DinB/YfiT-like putative metalloenzymes"/>
    <property type="match status" value="1"/>
</dbReference>
<sequence>MDKLRFNLLSWKNSIVRKAFQKNEKNADSKKKETKRMLFEITIQQFTKMLHQLKLLLEKGVSYSETKKFDVEVLLNSRLAPDQFHFIKQIQIVCDTAKLGVSRLTGKDAPKHEDQEKTLSELQTRIDSTLNYLSTFTEKDFSEANDRKVSNPRWEGKYLTGKEFAIQHLIPNFYFHITTAYSILRHNGVDIGKKNYLGEMPFKS</sequence>
<accession>A0A0E2B0L3</accession>
<dbReference type="PANTHER" id="PTHR36922">
    <property type="entry name" value="BLL2446 PROTEIN"/>
    <property type="match status" value="1"/>
</dbReference>
<dbReference type="Proteomes" id="UP000006253">
    <property type="component" value="Unassembled WGS sequence"/>
</dbReference>
<dbReference type="Gene3D" id="1.20.120.450">
    <property type="entry name" value="dinb family like domain"/>
    <property type="match status" value="1"/>
</dbReference>
<dbReference type="EMBL" id="AHMY02000051">
    <property type="protein sequence ID" value="EKO14763.1"/>
    <property type="molecule type" value="Genomic_DNA"/>
</dbReference>
<comment type="caution">
    <text evidence="1">The sequence shown here is derived from an EMBL/GenBank/DDBJ whole genome shotgun (WGS) entry which is preliminary data.</text>
</comment>
<gene>
    <name evidence="1" type="ORF">LEP1GSC081_1521</name>
</gene>
<dbReference type="InterPro" id="IPR034660">
    <property type="entry name" value="DinB/YfiT-like"/>
</dbReference>
<dbReference type="AlphaFoldDB" id="A0A0E2B0L3"/>